<reference evidence="2 3" key="1">
    <citation type="submission" date="2022-09" db="EMBL/GenBank/DDBJ databases">
        <title>Xylan utilization by haloarchaea-nanohaloarchaea associations.</title>
        <authorList>
            <person name="Yakimov M."/>
        </authorList>
    </citation>
    <scope>NUCLEOTIDE SEQUENCE [LARGE SCALE GENOMIC DNA]</scope>
    <source>
        <strain evidence="2 3">SVXNc</strain>
    </source>
</reference>
<feature type="region of interest" description="Disordered" evidence="1">
    <location>
        <begin position="162"/>
        <end position="185"/>
    </location>
</feature>
<evidence type="ECO:0000256" key="1">
    <source>
        <dbReference type="SAM" id="MobiDB-lite"/>
    </source>
</evidence>
<dbReference type="EMBL" id="CP104395">
    <property type="protein sequence ID" value="WEL19444.1"/>
    <property type="molecule type" value="Genomic_DNA"/>
</dbReference>
<dbReference type="GeneID" id="90589857"/>
<evidence type="ECO:0000313" key="3">
    <source>
        <dbReference type="Proteomes" id="UP001218034"/>
    </source>
</evidence>
<proteinExistence type="predicted"/>
<dbReference type="RefSeq" id="WP_347722315.1">
    <property type="nucleotide sequence ID" value="NZ_CP104395.1"/>
</dbReference>
<name>A0ABY8CE05_9ARCH</name>
<dbReference type="Proteomes" id="UP001218034">
    <property type="component" value="Chromosome"/>
</dbReference>
<evidence type="ECO:0000313" key="2">
    <source>
        <dbReference type="EMBL" id="WEL19444.1"/>
    </source>
</evidence>
<keyword evidence="3" id="KW-1185">Reference proteome</keyword>
<protein>
    <submittedName>
        <fullName evidence="2">Uncharacterized protein</fullName>
    </submittedName>
</protein>
<accession>A0ABY8CE05</accession>
<organism evidence="2 3">
    <name type="scientific">Candidatus Nanohalococcus occultus</name>
    <dbReference type="NCBI Taxonomy" id="2978047"/>
    <lineage>
        <taxon>Archaea</taxon>
        <taxon>Candidatus Nanohalarchaeota</taxon>
        <taxon>Candidatus Nanohalarchaeota incertae sedis</taxon>
        <taxon>Candidatus Nanohalococcus</taxon>
    </lineage>
</organism>
<sequence>MYGKEDSWKDNLEIDVEKRADGLYSFKLVFEELNEKQVVSAYNSEKDRLPETRNGVYGTSEEVVDYLLTQDSFGVSKFREEPENGDWALDVQRVLEKYVDTGSRTPGRDAVEQISTTVLATVSHAMDRNAGKGGLEFYSNVLSGAYGHRELEENPVIIDLSEYEEDDAEEPQESGSEQEVDYEDLVSDTITKSKYELGKLDEPDWEKVLEAEKKGKDRITFKRFIEDKLEE</sequence>
<gene>
    <name evidence="2" type="ORF">SVXNc_0420</name>
</gene>